<dbReference type="InterPro" id="IPR013022">
    <property type="entry name" value="Xyl_isomerase-like_TIM-brl"/>
</dbReference>
<name>A0ABT4QE88_9BACL</name>
<dbReference type="GO" id="GO:0016853">
    <property type="term" value="F:isomerase activity"/>
    <property type="evidence" value="ECO:0007669"/>
    <property type="project" value="UniProtKB-KW"/>
</dbReference>
<evidence type="ECO:0000259" key="1">
    <source>
        <dbReference type="Pfam" id="PF01261"/>
    </source>
</evidence>
<dbReference type="EMBL" id="JAQAGZ010000016">
    <property type="protein sequence ID" value="MCZ8515190.1"/>
    <property type="molecule type" value="Genomic_DNA"/>
</dbReference>
<sequence length="281" mass="31320">MRTSLSVWSCHKYFYNGTWKNADFIRFAGRETDADGIELLHRFWYPDTESLSQLEQALQQESLEVACVGASNNLALPDAASRQEQLRQMTESVDIASNFGAKIVRVFSGNGQEGTSYDEARGWIVEGLKAAADYAGSKNVVLCLENHGLFAGKSDQVMDLIRDVDSEALQSTFDMGNFLLVDEQPLDALSTLLPVIRHVHCKDFVKVEDHYPGESYVALSGGRFAGKIIGEGSVQVNELLAGLNRFGYDGWVSVEYEGEEEQRHGSIRSVRQVQQFLEDLH</sequence>
<dbReference type="InterPro" id="IPR050312">
    <property type="entry name" value="IolE/XylAMocC-like"/>
</dbReference>
<gene>
    <name evidence="2" type="ORF">O9H85_22765</name>
</gene>
<feature type="domain" description="Xylose isomerase-like TIM barrel" evidence="1">
    <location>
        <begin position="30"/>
        <end position="268"/>
    </location>
</feature>
<evidence type="ECO:0000313" key="2">
    <source>
        <dbReference type="EMBL" id="MCZ8515190.1"/>
    </source>
</evidence>
<dbReference type="Gene3D" id="3.20.20.150">
    <property type="entry name" value="Divalent-metal-dependent TIM barrel enzymes"/>
    <property type="match status" value="1"/>
</dbReference>
<reference evidence="2 3" key="1">
    <citation type="submission" date="2022-12" db="EMBL/GenBank/DDBJ databases">
        <title>Draft genome sequence of Paenibacillus sp. dW9.</title>
        <authorList>
            <person name="Choi E.-W."/>
            <person name="Kim D.-U."/>
        </authorList>
    </citation>
    <scope>NUCLEOTIDE SEQUENCE [LARGE SCALE GENOMIC DNA]</scope>
    <source>
        <strain evidence="3">dW9</strain>
    </source>
</reference>
<protein>
    <submittedName>
        <fullName evidence="2">Sugar phosphate isomerase/epimerase</fullName>
    </submittedName>
</protein>
<dbReference type="Proteomes" id="UP001527882">
    <property type="component" value="Unassembled WGS sequence"/>
</dbReference>
<dbReference type="RefSeq" id="WP_269883723.1">
    <property type="nucleotide sequence ID" value="NZ_JAQAGZ010000016.1"/>
</dbReference>
<evidence type="ECO:0000313" key="3">
    <source>
        <dbReference type="Proteomes" id="UP001527882"/>
    </source>
</evidence>
<dbReference type="PANTHER" id="PTHR12110">
    <property type="entry name" value="HYDROXYPYRUVATE ISOMERASE"/>
    <property type="match status" value="1"/>
</dbReference>
<proteinExistence type="predicted"/>
<dbReference type="SUPFAM" id="SSF51658">
    <property type="entry name" value="Xylose isomerase-like"/>
    <property type="match status" value="1"/>
</dbReference>
<dbReference type="PANTHER" id="PTHR12110:SF53">
    <property type="entry name" value="BLR5974 PROTEIN"/>
    <property type="match status" value="1"/>
</dbReference>
<organism evidence="2 3">
    <name type="scientific">Paenibacillus gyeongsangnamensis</name>
    <dbReference type="NCBI Taxonomy" id="3388067"/>
    <lineage>
        <taxon>Bacteria</taxon>
        <taxon>Bacillati</taxon>
        <taxon>Bacillota</taxon>
        <taxon>Bacilli</taxon>
        <taxon>Bacillales</taxon>
        <taxon>Paenibacillaceae</taxon>
        <taxon>Paenibacillus</taxon>
    </lineage>
</organism>
<dbReference type="Pfam" id="PF01261">
    <property type="entry name" value="AP_endonuc_2"/>
    <property type="match status" value="1"/>
</dbReference>
<accession>A0ABT4QE88</accession>
<keyword evidence="2" id="KW-0413">Isomerase</keyword>
<dbReference type="InterPro" id="IPR036237">
    <property type="entry name" value="Xyl_isomerase-like_sf"/>
</dbReference>
<keyword evidence="3" id="KW-1185">Reference proteome</keyword>
<comment type="caution">
    <text evidence="2">The sequence shown here is derived from an EMBL/GenBank/DDBJ whole genome shotgun (WGS) entry which is preliminary data.</text>
</comment>